<feature type="transmembrane region" description="Helical" evidence="8">
    <location>
        <begin position="204"/>
        <end position="221"/>
    </location>
</feature>
<keyword evidence="4 9" id="KW-0732">Signal</keyword>
<proteinExistence type="inferred from homology"/>
<keyword evidence="7" id="KW-0539">Nucleus</keyword>
<comment type="subcellular location">
    <subcellularLocation>
        <location evidence="1">Nucleus inner membrane</location>
        <topology evidence="1">Multi-pass membrane protein</topology>
        <orientation evidence="1">Nucleoplasmic side</orientation>
    </subcellularLocation>
</comment>
<evidence type="ECO:0000313" key="11">
    <source>
        <dbReference type="RefSeq" id="XP_026675371.1"/>
    </source>
</evidence>
<feature type="transmembrane region" description="Helical" evidence="8">
    <location>
        <begin position="265"/>
        <end position="281"/>
    </location>
</feature>
<feature type="transmembrane region" description="Helical" evidence="8">
    <location>
        <begin position="236"/>
        <end position="253"/>
    </location>
</feature>
<keyword evidence="3 8" id="KW-0812">Transmembrane</keyword>
<sequence>MRRLSIIIIVLFCNCFHKDSSATNLQPTSTPSVHHLNSGDMITNCYVGLEIFCYTADKKYLMNMWKSLTIHLDASIDNLDLYDGKTPDEVVQKHHDKQRSWGLNFFTTKKNVKLKFSPFENFCIGVDMYRSNLLTYTLSVTHDSVDNIQVALMVLGIVLYWSARKLSESALFYYFCGIMFGLITSFMILVYFTSKFLLRGKLMYLMVVTGWTMSFYLFHFLWENAQLIALQYREMIVWYILSVSGVSFIICYWFGPVTNPRTKKIMQWFLQIAGLCAMYYSSYLREASLLCCVINVLLYNFATPLFRKGRNYWKSMFPIRRKLLTEVEYRKEGVKETKNALTKLKEYCSSPDCNPWKTVLRLRDPIRLLSTLGHIIEKLRRILTRFILGSPDSWRANRTCPTTRCSNASPREET</sequence>
<evidence type="ECO:0000256" key="7">
    <source>
        <dbReference type="ARBA" id="ARBA00023242"/>
    </source>
</evidence>
<feature type="transmembrane region" description="Helical" evidence="8">
    <location>
        <begin position="171"/>
        <end position="192"/>
    </location>
</feature>
<dbReference type="GeneID" id="108632262"/>
<reference evidence="11" key="1">
    <citation type="submission" date="2025-08" db="UniProtKB">
        <authorList>
            <consortium name="RefSeq"/>
        </authorList>
    </citation>
    <scope>IDENTIFICATION</scope>
    <source>
        <tissue evidence="11">Whole body</tissue>
    </source>
</reference>
<dbReference type="RefSeq" id="XP_026675371.1">
    <property type="nucleotide sequence ID" value="XM_026819570.1"/>
</dbReference>
<feature type="signal peptide" evidence="9">
    <location>
        <begin position="1"/>
        <end position="22"/>
    </location>
</feature>
<keyword evidence="6 8" id="KW-0472">Membrane</keyword>
<organism evidence="10 11">
    <name type="scientific">Ceratina calcarata</name>
    <dbReference type="NCBI Taxonomy" id="156304"/>
    <lineage>
        <taxon>Eukaryota</taxon>
        <taxon>Metazoa</taxon>
        <taxon>Ecdysozoa</taxon>
        <taxon>Arthropoda</taxon>
        <taxon>Hexapoda</taxon>
        <taxon>Insecta</taxon>
        <taxon>Pterygota</taxon>
        <taxon>Neoptera</taxon>
        <taxon>Endopterygota</taxon>
        <taxon>Hymenoptera</taxon>
        <taxon>Apocrita</taxon>
        <taxon>Aculeata</taxon>
        <taxon>Apoidea</taxon>
        <taxon>Anthophila</taxon>
        <taxon>Apidae</taxon>
        <taxon>Ceratina</taxon>
        <taxon>Zadontomerus</taxon>
    </lineage>
</organism>
<dbReference type="GO" id="GO:0005637">
    <property type="term" value="C:nuclear inner membrane"/>
    <property type="evidence" value="ECO:0007669"/>
    <property type="project" value="UniProtKB-SubCell"/>
</dbReference>
<keyword evidence="5 8" id="KW-1133">Transmembrane helix</keyword>
<protein>
    <submittedName>
        <fullName evidence="11">Nuclear envelope integral membrane protein 1 isoform X1</fullName>
    </submittedName>
</protein>
<dbReference type="AlphaFoldDB" id="A0AAJ7WGA4"/>
<dbReference type="Pfam" id="PF10225">
    <property type="entry name" value="NEMP"/>
    <property type="match status" value="1"/>
</dbReference>
<feature type="transmembrane region" description="Helical" evidence="8">
    <location>
        <begin position="287"/>
        <end position="306"/>
    </location>
</feature>
<dbReference type="InterPro" id="IPR019358">
    <property type="entry name" value="NEMP_fam"/>
</dbReference>
<evidence type="ECO:0000256" key="2">
    <source>
        <dbReference type="ARBA" id="ARBA00005748"/>
    </source>
</evidence>
<name>A0AAJ7WGA4_9HYME</name>
<evidence type="ECO:0000256" key="8">
    <source>
        <dbReference type="SAM" id="Phobius"/>
    </source>
</evidence>
<dbReference type="CTD" id="32639"/>
<evidence type="ECO:0000313" key="10">
    <source>
        <dbReference type="Proteomes" id="UP000694925"/>
    </source>
</evidence>
<dbReference type="PANTHER" id="PTHR13598">
    <property type="entry name" value="AT07567P-RELATED"/>
    <property type="match status" value="1"/>
</dbReference>
<evidence type="ECO:0000256" key="9">
    <source>
        <dbReference type="SAM" id="SignalP"/>
    </source>
</evidence>
<evidence type="ECO:0000256" key="5">
    <source>
        <dbReference type="ARBA" id="ARBA00022989"/>
    </source>
</evidence>
<evidence type="ECO:0000256" key="3">
    <source>
        <dbReference type="ARBA" id="ARBA00022692"/>
    </source>
</evidence>
<accession>A0AAJ7WGA4</accession>
<evidence type="ECO:0000256" key="4">
    <source>
        <dbReference type="ARBA" id="ARBA00022729"/>
    </source>
</evidence>
<dbReference type="PANTHER" id="PTHR13598:SF1">
    <property type="entry name" value="AT07567P-RELATED"/>
    <property type="match status" value="1"/>
</dbReference>
<evidence type="ECO:0000256" key="6">
    <source>
        <dbReference type="ARBA" id="ARBA00023136"/>
    </source>
</evidence>
<comment type="similarity">
    <text evidence="2">Belongs to the NEMP family.</text>
</comment>
<evidence type="ECO:0000256" key="1">
    <source>
        <dbReference type="ARBA" id="ARBA00004575"/>
    </source>
</evidence>
<dbReference type="Proteomes" id="UP000694925">
    <property type="component" value="Unplaced"/>
</dbReference>
<keyword evidence="10" id="KW-1185">Reference proteome</keyword>
<feature type="chain" id="PRO_5042614231" evidence="9">
    <location>
        <begin position="23"/>
        <end position="414"/>
    </location>
</feature>
<gene>
    <name evidence="11" type="primary">LOC108632262</name>
</gene>